<organism evidence="3 4">
    <name type="scientific">Tianweitania sediminis</name>
    <dbReference type="NCBI Taxonomy" id="1502156"/>
    <lineage>
        <taxon>Bacteria</taxon>
        <taxon>Pseudomonadati</taxon>
        <taxon>Pseudomonadota</taxon>
        <taxon>Alphaproteobacteria</taxon>
        <taxon>Hyphomicrobiales</taxon>
        <taxon>Phyllobacteriaceae</taxon>
        <taxon>Tianweitania</taxon>
    </lineage>
</organism>
<evidence type="ECO:0000259" key="2">
    <source>
        <dbReference type="Pfam" id="PF13628"/>
    </source>
</evidence>
<comment type="caution">
    <text evidence="3">The sequence shown here is derived from an EMBL/GenBank/DDBJ whole genome shotgun (WGS) entry which is preliminary data.</text>
</comment>
<dbReference type="RefSeq" id="WP_209337357.1">
    <property type="nucleotide sequence ID" value="NZ_JAGIYY010000013.1"/>
</dbReference>
<accession>A0A8J7ULU7</accession>
<dbReference type="EMBL" id="JAGIYY010000013">
    <property type="protein sequence ID" value="MBP0441330.1"/>
    <property type="molecule type" value="Genomic_DNA"/>
</dbReference>
<proteinExistence type="predicted"/>
<evidence type="ECO:0000313" key="4">
    <source>
        <dbReference type="Proteomes" id="UP000666240"/>
    </source>
</evidence>
<keyword evidence="1" id="KW-0732">Signal</keyword>
<name>A0A8J7ULU7_9HYPH</name>
<dbReference type="PANTHER" id="PTHR38593">
    <property type="entry name" value="BLR2558 PROTEIN"/>
    <property type="match status" value="1"/>
</dbReference>
<dbReference type="Gene3D" id="1.20.1260.10">
    <property type="match status" value="1"/>
</dbReference>
<dbReference type="PANTHER" id="PTHR38593:SF1">
    <property type="entry name" value="BLR2558 PROTEIN"/>
    <property type="match status" value="1"/>
</dbReference>
<evidence type="ECO:0000313" key="3">
    <source>
        <dbReference type="EMBL" id="MBP0441330.1"/>
    </source>
</evidence>
<feature type="chain" id="PRO_5035160314" evidence="1">
    <location>
        <begin position="23"/>
        <end position="165"/>
    </location>
</feature>
<feature type="domain" description="DUF4142" evidence="2">
    <location>
        <begin position="27"/>
        <end position="161"/>
    </location>
</feature>
<evidence type="ECO:0000256" key="1">
    <source>
        <dbReference type="SAM" id="SignalP"/>
    </source>
</evidence>
<dbReference type="InterPro" id="IPR025419">
    <property type="entry name" value="DUF4142"/>
</dbReference>
<dbReference type="AlphaFoldDB" id="A0A8J7ULU7"/>
<sequence>MNFVKTATAAAVIFAMAPFAYAQSPMTPQEFATMAASSDMLEIQSSELALQKAQNAEVKEFAQMMINDHTKASQELKAAASQDGVTVPAEMLPKHAEQVQALNGASAAEFDEAYMDAQVAAHEEALNLMQTYAQNGEGATKAHAAKTAPVIEMHLEHAKKLDGSL</sequence>
<dbReference type="Proteomes" id="UP000666240">
    <property type="component" value="Unassembled WGS sequence"/>
</dbReference>
<feature type="signal peptide" evidence="1">
    <location>
        <begin position="1"/>
        <end position="22"/>
    </location>
</feature>
<keyword evidence="4" id="KW-1185">Reference proteome</keyword>
<reference evidence="3" key="1">
    <citation type="submission" date="2021-03" db="EMBL/GenBank/DDBJ databases">
        <title>Genome sequencing and assembly of Tianweitania sediminis.</title>
        <authorList>
            <person name="Chhetri G."/>
        </authorList>
    </citation>
    <scope>NUCLEOTIDE SEQUENCE</scope>
    <source>
        <strain evidence="3">Z8</strain>
    </source>
</reference>
<dbReference type="Pfam" id="PF13628">
    <property type="entry name" value="DUF4142"/>
    <property type="match status" value="1"/>
</dbReference>
<dbReference type="InterPro" id="IPR012347">
    <property type="entry name" value="Ferritin-like"/>
</dbReference>
<protein>
    <submittedName>
        <fullName evidence="3">DUF4142 domain-containing protein</fullName>
    </submittedName>
</protein>
<gene>
    <name evidence="3" type="ORF">J5Y06_22025</name>
</gene>